<name>A0A131ZY23_SARSC</name>
<gene>
    <name evidence="2" type="ORF">QR98_0016250</name>
</gene>
<feature type="domain" description="Sulfotransferase" evidence="1">
    <location>
        <begin position="43"/>
        <end position="180"/>
    </location>
</feature>
<dbReference type="GO" id="GO:0006044">
    <property type="term" value="P:N-acetylglucosamine metabolic process"/>
    <property type="evidence" value="ECO:0007669"/>
    <property type="project" value="TreeGrafter"/>
</dbReference>
<dbReference type="GO" id="GO:0001517">
    <property type="term" value="F:N-acetylglucosamine 6-O-sulfotransferase activity"/>
    <property type="evidence" value="ECO:0007669"/>
    <property type="project" value="TreeGrafter"/>
</dbReference>
<dbReference type="SUPFAM" id="SSF52540">
    <property type="entry name" value="P-loop containing nucleoside triphosphate hydrolases"/>
    <property type="match status" value="1"/>
</dbReference>
<dbReference type="Proteomes" id="UP000616769">
    <property type="component" value="Unassembled WGS sequence"/>
</dbReference>
<dbReference type="PANTHER" id="PTHR10704">
    <property type="entry name" value="CARBOHYDRATE SULFOTRANSFERASE"/>
    <property type="match status" value="1"/>
</dbReference>
<organism evidence="2 3">
    <name type="scientific">Sarcoptes scabiei</name>
    <name type="common">Itch mite</name>
    <name type="synonym">Acarus scabiei</name>
    <dbReference type="NCBI Taxonomy" id="52283"/>
    <lineage>
        <taxon>Eukaryota</taxon>
        <taxon>Metazoa</taxon>
        <taxon>Ecdysozoa</taxon>
        <taxon>Arthropoda</taxon>
        <taxon>Chelicerata</taxon>
        <taxon>Arachnida</taxon>
        <taxon>Acari</taxon>
        <taxon>Acariformes</taxon>
        <taxon>Sarcoptiformes</taxon>
        <taxon>Astigmata</taxon>
        <taxon>Psoroptidia</taxon>
        <taxon>Sarcoptoidea</taxon>
        <taxon>Sarcoptidae</taxon>
        <taxon>Sarcoptinae</taxon>
        <taxon>Sarcoptes</taxon>
    </lineage>
</organism>
<dbReference type="VEuPathDB" id="VectorBase:SSCA004468"/>
<comment type="caution">
    <text evidence="2">The sequence shown here is derived from an EMBL/GenBank/DDBJ whole genome shotgun (WGS) entry which is preliminary data.</text>
</comment>
<sequence>MCFDDFLMKQVCIRSKYNLIKTVRLKIRHIESLLQRLSDNQIENLKIIYLVRDPRGIYNSRKTMDWCNNDDCRNLTNICSEIREDLNEFERIKSKLKNDLILLRYEDISKDPSKQSERLFSEINVEFSPRIRQFLRTHTKSYKETKKDEKKNPYSTYRADSGVTATQWTKELNSSEIDFARTVCKDVLELK</sequence>
<dbReference type="Pfam" id="PF00685">
    <property type="entry name" value="Sulfotransfer_1"/>
    <property type="match status" value="1"/>
</dbReference>
<accession>A0A131ZY23</accession>
<dbReference type="GO" id="GO:0006790">
    <property type="term" value="P:sulfur compound metabolic process"/>
    <property type="evidence" value="ECO:0007669"/>
    <property type="project" value="TreeGrafter"/>
</dbReference>
<evidence type="ECO:0000313" key="2">
    <source>
        <dbReference type="EMBL" id="KPM03195.1"/>
    </source>
</evidence>
<dbReference type="AlphaFoldDB" id="A0A131ZY23"/>
<dbReference type="Gene3D" id="3.40.50.300">
    <property type="entry name" value="P-loop containing nucleotide triphosphate hydrolases"/>
    <property type="match status" value="1"/>
</dbReference>
<dbReference type="InterPro" id="IPR000863">
    <property type="entry name" value="Sulfotransferase_dom"/>
</dbReference>
<dbReference type="OrthoDB" id="6138663at2759"/>
<evidence type="ECO:0000313" key="3">
    <source>
        <dbReference type="Proteomes" id="UP000616769"/>
    </source>
</evidence>
<dbReference type="EMBL" id="JXLN01004395">
    <property type="protein sequence ID" value="KPM03195.1"/>
    <property type="molecule type" value="Genomic_DNA"/>
</dbReference>
<reference evidence="2 3" key="1">
    <citation type="journal article" date="2015" name="Parasit. Vectors">
        <title>Draft genome of the scabies mite.</title>
        <authorList>
            <person name="Rider S.D.Jr."/>
            <person name="Morgan M.S."/>
            <person name="Arlian L.G."/>
        </authorList>
    </citation>
    <scope>NUCLEOTIDE SEQUENCE [LARGE SCALE GENOMIC DNA]</scope>
    <source>
        <strain evidence="2">Arlian Lab</strain>
    </source>
</reference>
<dbReference type="PANTHER" id="PTHR10704:SF44">
    <property type="entry name" value="LD35051P-RELATED"/>
    <property type="match status" value="1"/>
</dbReference>
<evidence type="ECO:0000259" key="1">
    <source>
        <dbReference type="Pfam" id="PF00685"/>
    </source>
</evidence>
<dbReference type="InterPro" id="IPR051135">
    <property type="entry name" value="Gal/GlcNAc/GalNAc_ST"/>
</dbReference>
<dbReference type="InterPro" id="IPR027417">
    <property type="entry name" value="P-loop_NTPase"/>
</dbReference>
<proteinExistence type="predicted"/>
<protein>
    <submittedName>
        <fullName evidence="2">Carbohydrate sulfotransferase 3-like protein</fullName>
    </submittedName>
</protein>